<feature type="signal peptide" evidence="1">
    <location>
        <begin position="1"/>
        <end position="18"/>
    </location>
</feature>
<protein>
    <submittedName>
        <fullName evidence="3">DUF3828 domain-containing protein</fullName>
    </submittedName>
</protein>
<name>A0A975BYU9_9CAUL</name>
<dbReference type="PROSITE" id="PS51257">
    <property type="entry name" value="PROKAR_LIPOPROTEIN"/>
    <property type="match status" value="1"/>
</dbReference>
<proteinExistence type="predicted"/>
<gene>
    <name evidence="3" type="ORF">IFJ75_11805</name>
</gene>
<dbReference type="RefSeq" id="WP_207868390.1">
    <property type="nucleotide sequence ID" value="NZ_CP062222.1"/>
</dbReference>
<organism evidence="3 4">
    <name type="scientific">Brevundimonas goettingensis</name>
    <dbReference type="NCBI Taxonomy" id="2774190"/>
    <lineage>
        <taxon>Bacteria</taxon>
        <taxon>Pseudomonadati</taxon>
        <taxon>Pseudomonadota</taxon>
        <taxon>Alphaproteobacteria</taxon>
        <taxon>Caulobacterales</taxon>
        <taxon>Caulobacteraceae</taxon>
        <taxon>Brevundimonas</taxon>
    </lineage>
</organism>
<dbReference type="InterPro" id="IPR024289">
    <property type="entry name" value="DUF3828"/>
</dbReference>
<dbReference type="EMBL" id="CP062222">
    <property type="protein sequence ID" value="QTC89975.1"/>
    <property type="molecule type" value="Genomic_DNA"/>
</dbReference>
<dbReference type="Gene3D" id="3.10.450.50">
    <property type="match status" value="1"/>
</dbReference>
<dbReference type="Proteomes" id="UP000663918">
    <property type="component" value="Chromosome"/>
</dbReference>
<dbReference type="KEGG" id="bgoe:IFJ75_11805"/>
<accession>A0A975BYU9</accession>
<sequence>MRALLLLPAAAMALLAGCSEPENKPEAPAAPASASMTPGRPAIYQAAGEGPEPFVRAIYAVYVAGGPKEPPPAAGQDPIYSRMLNATLGADVRVAKGEVPTVNYDILCGCQDQGAFTLDSLAVTKTGANDATAAVAFTNAGQTTHQTLKLVREGINWKVDDVVDADGKSVKDATIKVIEAAGG</sequence>
<evidence type="ECO:0000313" key="3">
    <source>
        <dbReference type="EMBL" id="QTC89975.1"/>
    </source>
</evidence>
<dbReference type="Pfam" id="PF12883">
    <property type="entry name" value="DUF3828"/>
    <property type="match status" value="1"/>
</dbReference>
<keyword evidence="1" id="KW-0732">Signal</keyword>
<evidence type="ECO:0000256" key="1">
    <source>
        <dbReference type="SAM" id="SignalP"/>
    </source>
</evidence>
<keyword evidence="4" id="KW-1185">Reference proteome</keyword>
<feature type="domain" description="DUF3828" evidence="2">
    <location>
        <begin position="51"/>
        <end position="165"/>
    </location>
</feature>
<reference evidence="3" key="1">
    <citation type="submission" date="2020-09" db="EMBL/GenBank/DDBJ databases">
        <title>Brevundimonas sp. LVF2 isolated from a puddle in Goettingen, Germany.</title>
        <authorList>
            <person name="Friedrich I."/>
            <person name="Klassen A."/>
            <person name="Hannes N."/>
            <person name="Schneider D."/>
            <person name="Hertel R."/>
            <person name="Daniel R."/>
        </authorList>
    </citation>
    <scope>NUCLEOTIDE SEQUENCE</scope>
    <source>
        <strain evidence="3">LVF2</strain>
    </source>
</reference>
<evidence type="ECO:0000259" key="2">
    <source>
        <dbReference type="Pfam" id="PF12883"/>
    </source>
</evidence>
<evidence type="ECO:0000313" key="4">
    <source>
        <dbReference type="Proteomes" id="UP000663918"/>
    </source>
</evidence>
<dbReference type="AlphaFoldDB" id="A0A975BYU9"/>
<feature type="chain" id="PRO_5037777373" evidence="1">
    <location>
        <begin position="19"/>
        <end position="183"/>
    </location>
</feature>